<reference evidence="2" key="1">
    <citation type="submission" date="2022-11" db="UniProtKB">
        <authorList>
            <consortium name="WormBaseParasite"/>
        </authorList>
    </citation>
    <scope>IDENTIFICATION</scope>
</reference>
<accession>A0A915LVK5</accession>
<dbReference type="PANTHER" id="PTHR23406:SF90">
    <property type="entry name" value="MALIC ENZYME-RELATED"/>
    <property type="match status" value="1"/>
</dbReference>
<protein>
    <submittedName>
        <fullName evidence="2">Uncharacterized protein</fullName>
    </submittedName>
</protein>
<dbReference type="WBParaSite" id="scaffold205_cov231.g493">
    <property type="protein sequence ID" value="scaffold205_cov231.g493"/>
    <property type="gene ID" value="scaffold205_cov231.g493"/>
</dbReference>
<evidence type="ECO:0000313" key="1">
    <source>
        <dbReference type="Proteomes" id="UP000887561"/>
    </source>
</evidence>
<dbReference type="InterPro" id="IPR046346">
    <property type="entry name" value="Aminoacid_DH-like_N_sf"/>
</dbReference>
<dbReference type="GO" id="GO:0006108">
    <property type="term" value="P:malate metabolic process"/>
    <property type="evidence" value="ECO:0007669"/>
    <property type="project" value="TreeGrafter"/>
</dbReference>
<keyword evidence="1" id="KW-1185">Reference proteome</keyword>
<dbReference type="GO" id="GO:0004473">
    <property type="term" value="F:malate dehydrogenase (decarboxylating) (NADP+) activity"/>
    <property type="evidence" value="ECO:0007669"/>
    <property type="project" value="TreeGrafter"/>
</dbReference>
<dbReference type="Proteomes" id="UP000887561">
    <property type="component" value="Unplaced"/>
</dbReference>
<sequence length="121" mass="13930">MLGSVLKTSRLDMLLSSSERFLSTTQFLTREWNLGDPKQKALYKLYRAERVTPSVRGVDLLKSPDLNKGMAFSLQERQYLGIHGLLPPAFMTEEQQAYRVISKLRKQPNDLARYIQLDALQ</sequence>
<dbReference type="AlphaFoldDB" id="A0A915LVK5"/>
<dbReference type="SUPFAM" id="SSF53223">
    <property type="entry name" value="Aminoacid dehydrogenase-like, N-terminal domain"/>
    <property type="match status" value="1"/>
</dbReference>
<evidence type="ECO:0000313" key="2">
    <source>
        <dbReference type="WBParaSite" id="scaffold205_cov231.g493"/>
    </source>
</evidence>
<organism evidence="1 2">
    <name type="scientific">Meloidogyne javanica</name>
    <name type="common">Root-knot nematode worm</name>
    <dbReference type="NCBI Taxonomy" id="6303"/>
    <lineage>
        <taxon>Eukaryota</taxon>
        <taxon>Metazoa</taxon>
        <taxon>Ecdysozoa</taxon>
        <taxon>Nematoda</taxon>
        <taxon>Chromadorea</taxon>
        <taxon>Rhabditida</taxon>
        <taxon>Tylenchina</taxon>
        <taxon>Tylenchomorpha</taxon>
        <taxon>Tylenchoidea</taxon>
        <taxon>Meloidogynidae</taxon>
        <taxon>Meloidogyninae</taxon>
        <taxon>Meloidogyne</taxon>
        <taxon>Meloidogyne incognita group</taxon>
    </lineage>
</organism>
<proteinExistence type="predicted"/>
<name>A0A915LVK5_MELJA</name>
<dbReference type="GO" id="GO:0005739">
    <property type="term" value="C:mitochondrion"/>
    <property type="evidence" value="ECO:0007669"/>
    <property type="project" value="TreeGrafter"/>
</dbReference>
<dbReference type="Gene3D" id="1.20.1370.30">
    <property type="match status" value="1"/>
</dbReference>
<dbReference type="PANTHER" id="PTHR23406">
    <property type="entry name" value="MALIC ENZYME-RELATED"/>
    <property type="match status" value="1"/>
</dbReference>